<evidence type="ECO:0000313" key="1">
    <source>
        <dbReference type="EMBL" id="PPK64929.1"/>
    </source>
</evidence>
<evidence type="ECO:0000313" key="2">
    <source>
        <dbReference type="Proteomes" id="UP000238071"/>
    </source>
</evidence>
<dbReference type="Pfam" id="PF13589">
    <property type="entry name" value="HATPase_c_3"/>
    <property type="match status" value="1"/>
</dbReference>
<protein>
    <submittedName>
        <fullName evidence="1">Histidine kinase/DNA gyrase B/HSP90-like ATPase</fullName>
    </submittedName>
</protein>
<keyword evidence="2" id="KW-1185">Reference proteome</keyword>
<dbReference type="InterPro" id="IPR036890">
    <property type="entry name" value="HATPase_C_sf"/>
</dbReference>
<accession>A0A2S6GI82</accession>
<dbReference type="OrthoDB" id="9813438at2"/>
<name>A0A2S6GI82_9GAMM</name>
<keyword evidence="1" id="KW-0418">Kinase</keyword>
<keyword evidence="1" id="KW-0808">Transferase</keyword>
<dbReference type="EMBL" id="PTIY01000023">
    <property type="protein sequence ID" value="PPK64929.1"/>
    <property type="molecule type" value="Genomic_DNA"/>
</dbReference>
<comment type="caution">
    <text evidence="1">The sequence shown here is derived from an EMBL/GenBank/DDBJ whole genome shotgun (WGS) entry which is preliminary data.</text>
</comment>
<dbReference type="AlphaFoldDB" id="A0A2S6GI82"/>
<sequence>MPEYLNIQPSPISLIESLREIGYSMETAIADIMDNSITSGASSIHLRFAWNTGEPWLAIIDDGSGMSSDEVTSAMRLGSSNPLNTRPEEDLGRFGLGLKTASFSQCRQLTVITRKQQQTSARKWDLDTITEKPDSGWNLHILSDEEIKGITEIDSIIDDFMSRESGTIVLWQKLDRLDNFDESGMGEKKLNSLINEARKHIELTFHRFLSFSRGKKSLRISINGDFLEAFNPFNPSNLATRELPEQKIYLHNEKITIQPYVLPHYNKVSREEYEKYAGDAGYLQNQGFYVYRNRRLIIKSTWFRLIPKEELTKLLRVRIDIPNTLDHLWKIDVKKANASPPESIRKQLKQIIHDIQDQGKQVYKQKGKRLRDSVKVPAWNRTATAGKIVYGINKTHPLITQLEEQLQSAQREQLKDVLLMLESLLSSRTIL</sequence>
<dbReference type="Proteomes" id="UP000238071">
    <property type="component" value="Unassembled WGS sequence"/>
</dbReference>
<gene>
    <name evidence="1" type="ORF">B0F88_1236</name>
</gene>
<dbReference type="Gene3D" id="3.30.565.10">
    <property type="entry name" value="Histidine kinase-like ATPase, C-terminal domain"/>
    <property type="match status" value="1"/>
</dbReference>
<organism evidence="1 2">
    <name type="scientific">Methylobacter tundripaludum</name>
    <dbReference type="NCBI Taxonomy" id="173365"/>
    <lineage>
        <taxon>Bacteria</taxon>
        <taxon>Pseudomonadati</taxon>
        <taxon>Pseudomonadota</taxon>
        <taxon>Gammaproteobacteria</taxon>
        <taxon>Methylococcales</taxon>
        <taxon>Methylococcaceae</taxon>
        <taxon>Methylobacter</taxon>
    </lineage>
</organism>
<proteinExistence type="predicted"/>
<reference evidence="1 2" key="1">
    <citation type="submission" date="2018-02" db="EMBL/GenBank/DDBJ databases">
        <title>Subsurface microbial communities from deep shales in Ohio and West Virginia, USA.</title>
        <authorList>
            <person name="Wrighton K."/>
        </authorList>
    </citation>
    <scope>NUCLEOTIDE SEQUENCE [LARGE SCALE GENOMIC DNA]</scope>
    <source>
        <strain evidence="1 2">OWC-G53F</strain>
    </source>
</reference>
<dbReference type="SUPFAM" id="SSF55874">
    <property type="entry name" value="ATPase domain of HSP90 chaperone/DNA topoisomerase II/histidine kinase"/>
    <property type="match status" value="1"/>
</dbReference>
<dbReference type="GO" id="GO:0016301">
    <property type="term" value="F:kinase activity"/>
    <property type="evidence" value="ECO:0007669"/>
    <property type="project" value="UniProtKB-KW"/>
</dbReference>